<name>A0A077EME2_9FLAO</name>
<proteinExistence type="predicted"/>
<evidence type="ECO:0000256" key="2">
    <source>
        <dbReference type="ARBA" id="ARBA00023136"/>
    </source>
</evidence>
<dbReference type="PANTHER" id="PTHR40980">
    <property type="entry name" value="PLUG DOMAIN-CONTAINING PROTEIN"/>
    <property type="match status" value="1"/>
</dbReference>
<dbReference type="Gene3D" id="2.170.130.10">
    <property type="entry name" value="TonB-dependent receptor, plug domain"/>
    <property type="match status" value="1"/>
</dbReference>
<evidence type="ECO:0000256" key="4">
    <source>
        <dbReference type="SAM" id="SignalP"/>
    </source>
</evidence>
<reference evidence="6" key="2">
    <citation type="journal article" date="2015" name="Genome Biol. Evol.">
        <title>Complete Genome Sequence and Transcriptomic Analysis of the Novel Pathogen Elizabethkingia anophelis in Response to Oxidative Stress.</title>
        <authorList>
            <person name="Li Y."/>
            <person name="Liu Y."/>
            <person name="Chew S.C."/>
            <person name="Tay M."/>
            <person name="Salido M.M."/>
            <person name="Teo J."/>
            <person name="Lauro F.M."/>
            <person name="Givskov M."/>
            <person name="Yang L."/>
        </authorList>
    </citation>
    <scope>NUCLEOTIDE SEQUENCE</scope>
    <source>
        <strain evidence="6">NUHP1</strain>
    </source>
</reference>
<dbReference type="HOGENOM" id="CLU_017617_1_0_10"/>
<dbReference type="STRING" id="1338011.BD94_3858"/>
<keyword evidence="6" id="KW-0675">Receptor</keyword>
<sequence>MKKIYVLAVTLISCTAFSQNIQDTTKVKTVETVVLEGKKKLIERKPDRLIFNIGNSVAAAGGTALDALKATPNVKINNDVISIVGKSTVLVLIDDKEVYMSGEQLSRYLEGISAENLSKIEVITTPPAKYSAEGNSGIINIVTKKMKVNSWNANVGSSYQRSRRNTWRSNAAFNLQKDKITLQSSVDLGDRRFLRNWNNDLYYPDAHWENRGITDFKNNYYAVKAALDYKVNERLTLGTKFNASLFDTKNSGTPSFSNIYDSAGVLQKYISTSSFQRVKSQQQVYNLYSEYKLDTLGKKITMDLDYVNYNGPGNRPFSYATYKPNNEIVQGSQFTGLNNTESQIQNFSAKIDTELPLKFVNLSFGGRFSTVKTTNDIAAYKEVNSEMVPDTNISNYFRYKENNEALYVSGSKKIGKWNLQAGLRMEATQTTGYSRELDNTHKNNYIKLFPTLYAMYSIADKTSISFNYSRRINRPSYESLNPFRTINNSNSYNEGNAFLQPAFTDNVELTFTYKNLDSRVYFSSLKNGISQASLIDPATMNNNFVWMNYVDANSFGLAETFTWKPVKWWSSMNTFNLSYSNTQLSIGPERYKGWTADFSTSNDFTLNKPKTAFFNLTYTQDFGGIYNNFTSKAYSTVDISFKYLAFDKKLVISLVGSNIFNGIGYSYQMMNGVKQSFRNIWDNQSFRVSLNYKFGNDKIKTSNRQSGNTEELNRM</sequence>
<dbReference type="InterPro" id="IPR036942">
    <property type="entry name" value="Beta-barrel_TonB_sf"/>
</dbReference>
<evidence type="ECO:0000256" key="1">
    <source>
        <dbReference type="ARBA" id="ARBA00004442"/>
    </source>
</evidence>
<keyword evidence="3" id="KW-0998">Cell outer membrane</keyword>
<evidence type="ECO:0000313" key="7">
    <source>
        <dbReference type="Proteomes" id="UP000028933"/>
    </source>
</evidence>
<gene>
    <name evidence="6" type="ORF">BD94_3858</name>
</gene>
<keyword evidence="4" id="KW-0732">Signal</keyword>
<dbReference type="AlphaFoldDB" id="A0A077EME2"/>
<dbReference type="GO" id="GO:0009279">
    <property type="term" value="C:cell outer membrane"/>
    <property type="evidence" value="ECO:0007669"/>
    <property type="project" value="UniProtKB-SubCell"/>
</dbReference>
<dbReference type="Pfam" id="PF14905">
    <property type="entry name" value="OMP_b-brl_3"/>
    <property type="match status" value="1"/>
</dbReference>
<dbReference type="SUPFAM" id="SSF56935">
    <property type="entry name" value="Porins"/>
    <property type="match status" value="1"/>
</dbReference>
<dbReference type="InterPro" id="IPR041700">
    <property type="entry name" value="OMP_b-brl_3"/>
</dbReference>
<feature type="chain" id="PRO_5001717842" evidence="4">
    <location>
        <begin position="19"/>
        <end position="715"/>
    </location>
</feature>
<dbReference type="Gene3D" id="2.40.170.20">
    <property type="entry name" value="TonB-dependent receptor, beta-barrel domain"/>
    <property type="match status" value="1"/>
</dbReference>
<evidence type="ECO:0000313" key="6">
    <source>
        <dbReference type="EMBL" id="AIL47633.1"/>
    </source>
</evidence>
<dbReference type="InterPro" id="IPR037066">
    <property type="entry name" value="Plug_dom_sf"/>
</dbReference>
<comment type="subcellular location">
    <subcellularLocation>
        <location evidence="1">Cell outer membrane</location>
    </subcellularLocation>
</comment>
<accession>A0A077EME2</accession>
<evidence type="ECO:0000256" key="3">
    <source>
        <dbReference type="ARBA" id="ARBA00023237"/>
    </source>
</evidence>
<dbReference type="EMBL" id="CP007547">
    <property type="protein sequence ID" value="AIL47633.1"/>
    <property type="molecule type" value="Genomic_DNA"/>
</dbReference>
<feature type="domain" description="Outer membrane protein beta-barrel" evidence="5">
    <location>
        <begin position="292"/>
        <end position="692"/>
    </location>
</feature>
<organism evidence="6 7">
    <name type="scientific">Elizabethkingia anophelis NUHP1</name>
    <dbReference type="NCBI Taxonomy" id="1338011"/>
    <lineage>
        <taxon>Bacteria</taxon>
        <taxon>Pseudomonadati</taxon>
        <taxon>Bacteroidota</taxon>
        <taxon>Flavobacteriia</taxon>
        <taxon>Flavobacteriales</taxon>
        <taxon>Weeksellaceae</taxon>
        <taxon>Elizabethkingia</taxon>
    </lineage>
</organism>
<evidence type="ECO:0000259" key="5">
    <source>
        <dbReference type="Pfam" id="PF14905"/>
    </source>
</evidence>
<dbReference type="eggNOG" id="COG1629">
    <property type="taxonomic scope" value="Bacteria"/>
</dbReference>
<feature type="signal peptide" evidence="4">
    <location>
        <begin position="1"/>
        <end position="18"/>
    </location>
</feature>
<dbReference type="PANTHER" id="PTHR40980:SF4">
    <property type="entry name" value="TONB-DEPENDENT RECEPTOR-LIKE BETA-BARREL DOMAIN-CONTAINING PROTEIN"/>
    <property type="match status" value="1"/>
</dbReference>
<dbReference type="KEGG" id="eao:BD94_3858"/>
<keyword evidence="2" id="KW-0472">Membrane</keyword>
<reference evidence="6" key="1">
    <citation type="journal article" date="2013" name="Lancet">
        <title>First case of E anophelis outbreak in an intensive-care unit.</title>
        <authorList>
            <person name="Teo J."/>
            <person name="Tan S.Y."/>
            <person name="Tay M."/>
            <person name="Ding Y."/>
            <person name="Kjelleberg S."/>
            <person name="Givskov M."/>
            <person name="Lin R.T."/>
            <person name="Yang L."/>
        </authorList>
    </citation>
    <scope>NUCLEOTIDE SEQUENCE [LARGE SCALE GENOMIC DNA]</scope>
    <source>
        <strain evidence="6">NUHP1</strain>
    </source>
</reference>
<protein>
    <submittedName>
        <fullName evidence="6">TonB-dependent receptor</fullName>
    </submittedName>
</protein>
<dbReference type="Proteomes" id="UP000028933">
    <property type="component" value="Chromosome"/>
</dbReference>
<dbReference type="RefSeq" id="WP_024563968.1">
    <property type="nucleotide sequence ID" value="NZ_CP007547.1"/>
</dbReference>